<dbReference type="InterPro" id="IPR009057">
    <property type="entry name" value="Homeodomain-like_sf"/>
</dbReference>
<dbReference type="SUPFAM" id="SSF46689">
    <property type="entry name" value="Homeodomain-like"/>
    <property type="match status" value="1"/>
</dbReference>
<evidence type="ECO:0000256" key="5">
    <source>
        <dbReference type="PROSITE-ProRule" id="PRU00335"/>
    </source>
</evidence>
<evidence type="ECO:0000256" key="1">
    <source>
        <dbReference type="ARBA" id="ARBA00022491"/>
    </source>
</evidence>
<evidence type="ECO:0000259" key="6">
    <source>
        <dbReference type="PROSITE" id="PS50977"/>
    </source>
</evidence>
<feature type="DNA-binding region" description="H-T-H motif" evidence="5">
    <location>
        <begin position="31"/>
        <end position="50"/>
    </location>
</feature>
<feature type="domain" description="HTH tetR-type" evidence="6">
    <location>
        <begin position="8"/>
        <end position="68"/>
    </location>
</feature>
<dbReference type="InterPro" id="IPR036271">
    <property type="entry name" value="Tet_transcr_reg_TetR-rel_C_sf"/>
</dbReference>
<dbReference type="Gene3D" id="1.10.357.10">
    <property type="entry name" value="Tetracycline Repressor, domain 2"/>
    <property type="match status" value="1"/>
</dbReference>
<dbReference type="SUPFAM" id="SSF48498">
    <property type="entry name" value="Tetracyclin repressor-like, C-terminal domain"/>
    <property type="match status" value="1"/>
</dbReference>
<proteinExistence type="predicted"/>
<evidence type="ECO:0000256" key="3">
    <source>
        <dbReference type="ARBA" id="ARBA00023125"/>
    </source>
</evidence>
<sequence>MPRAIDHEQRRAEIGAAVLRLVAREGIDAVTVRRVAAESGWSTGVLAHYFDSKDEILAVAFQASSDAYRRRFADIAADAPPRTVLRAALTGLLPLDEARRDELLVWYGFVSRVLASEMLRAFPRDAYRELRTILAEVITAGQHAGEIRADLRPGDEARALLAFCDGLALQHLFDPAELDHGELVRLLERRLAALEPAPDVRPGAPAV</sequence>
<accession>A0A0S4QRR0</accession>
<protein>
    <submittedName>
        <fullName evidence="7">DNA-binding transcriptional regulator YbjK</fullName>
    </submittedName>
</protein>
<keyword evidence="1" id="KW-0678">Repressor</keyword>
<dbReference type="PANTHER" id="PTHR47506">
    <property type="entry name" value="TRANSCRIPTIONAL REGULATORY PROTEIN"/>
    <property type="match status" value="1"/>
</dbReference>
<keyword evidence="8" id="KW-1185">Reference proteome</keyword>
<evidence type="ECO:0000256" key="2">
    <source>
        <dbReference type="ARBA" id="ARBA00023015"/>
    </source>
</evidence>
<evidence type="ECO:0000313" key="7">
    <source>
        <dbReference type="EMBL" id="CUU57742.1"/>
    </source>
</evidence>
<reference evidence="8" key="1">
    <citation type="submission" date="2015-11" db="EMBL/GenBank/DDBJ databases">
        <authorList>
            <person name="Varghese N."/>
        </authorList>
    </citation>
    <scope>NUCLEOTIDE SEQUENCE [LARGE SCALE GENOMIC DNA]</scope>
    <source>
        <strain evidence="8">DSM 45899</strain>
    </source>
</reference>
<dbReference type="PROSITE" id="PS50977">
    <property type="entry name" value="HTH_TETR_2"/>
    <property type="match status" value="1"/>
</dbReference>
<gene>
    <name evidence="7" type="ORF">Ga0074812_11489</name>
</gene>
<dbReference type="InterPro" id="IPR039538">
    <property type="entry name" value="BetI_C"/>
</dbReference>
<dbReference type="Pfam" id="PF13977">
    <property type="entry name" value="TetR_C_6"/>
    <property type="match status" value="1"/>
</dbReference>
<dbReference type="PANTHER" id="PTHR47506:SF6">
    <property type="entry name" value="HTH-TYPE TRANSCRIPTIONAL REPRESSOR NEMR"/>
    <property type="match status" value="1"/>
</dbReference>
<keyword evidence="4" id="KW-0804">Transcription</keyword>
<name>A0A0S4QRR0_9ACTN</name>
<dbReference type="Pfam" id="PF00440">
    <property type="entry name" value="TetR_N"/>
    <property type="match status" value="1"/>
</dbReference>
<dbReference type="Proteomes" id="UP000198802">
    <property type="component" value="Unassembled WGS sequence"/>
</dbReference>
<dbReference type="RefSeq" id="WP_091279690.1">
    <property type="nucleotide sequence ID" value="NZ_FAOZ01000014.1"/>
</dbReference>
<organism evidence="7 8">
    <name type="scientific">Parafrankia irregularis</name>
    <dbReference type="NCBI Taxonomy" id="795642"/>
    <lineage>
        <taxon>Bacteria</taxon>
        <taxon>Bacillati</taxon>
        <taxon>Actinomycetota</taxon>
        <taxon>Actinomycetes</taxon>
        <taxon>Frankiales</taxon>
        <taxon>Frankiaceae</taxon>
        <taxon>Parafrankia</taxon>
    </lineage>
</organism>
<evidence type="ECO:0000313" key="8">
    <source>
        <dbReference type="Proteomes" id="UP000198802"/>
    </source>
</evidence>
<dbReference type="GO" id="GO:0003677">
    <property type="term" value="F:DNA binding"/>
    <property type="evidence" value="ECO:0007669"/>
    <property type="project" value="UniProtKB-UniRule"/>
</dbReference>
<dbReference type="EMBL" id="FAOZ01000014">
    <property type="protein sequence ID" value="CUU57742.1"/>
    <property type="molecule type" value="Genomic_DNA"/>
</dbReference>
<dbReference type="AlphaFoldDB" id="A0A0S4QRR0"/>
<dbReference type="InterPro" id="IPR001647">
    <property type="entry name" value="HTH_TetR"/>
</dbReference>
<evidence type="ECO:0000256" key="4">
    <source>
        <dbReference type="ARBA" id="ARBA00023163"/>
    </source>
</evidence>
<keyword evidence="2" id="KW-0805">Transcription regulation</keyword>
<keyword evidence="3 5" id="KW-0238">DNA-binding</keyword>